<dbReference type="InterPro" id="IPR003782">
    <property type="entry name" value="SCO1/SenC"/>
</dbReference>
<dbReference type="Gene3D" id="3.40.30.10">
    <property type="entry name" value="Glutaredoxin"/>
    <property type="match status" value="1"/>
</dbReference>
<dbReference type="PANTHER" id="PTHR12151:SF25">
    <property type="entry name" value="LINALOOL DEHYDRATASE_ISOMERASE DOMAIN-CONTAINING PROTEIN"/>
    <property type="match status" value="1"/>
</dbReference>
<dbReference type="Proteomes" id="UP001500469">
    <property type="component" value="Unassembled WGS sequence"/>
</dbReference>
<evidence type="ECO:0000313" key="5">
    <source>
        <dbReference type="Proteomes" id="UP001500469"/>
    </source>
</evidence>
<dbReference type="SUPFAM" id="SSF52833">
    <property type="entry name" value="Thioredoxin-like"/>
    <property type="match status" value="1"/>
</dbReference>
<keyword evidence="5" id="KW-1185">Reference proteome</keyword>
<dbReference type="InterPro" id="IPR013766">
    <property type="entry name" value="Thioredoxin_domain"/>
</dbReference>
<evidence type="ECO:0000256" key="2">
    <source>
        <dbReference type="ARBA" id="ARBA00023008"/>
    </source>
</evidence>
<sequence length="209" mass="23382">MIALILTSCSKAEKVETGSASLLPYYEEATFTPIWYEEGSLPADFHQIPEFSLINQSGEEITEKSITGKISIVDFFFTSCPGICPKTTANMTLVQNEFLKDDEVILLSHSVTPVYDSVAVLKEYAEEKGIVPGKWHLLTGSRAEIYTLGRDAYFAEEDLGLMKSPDDFLHTENFILLDGNRQIRGIYNGLNTTSINQLIEDVKTLRKTL</sequence>
<evidence type="ECO:0000259" key="3">
    <source>
        <dbReference type="PROSITE" id="PS51352"/>
    </source>
</evidence>
<gene>
    <name evidence="4" type="ORF">GCM10009119_01560</name>
</gene>
<accession>A0ABP3Y8L7</accession>
<proteinExistence type="inferred from homology"/>
<comment type="similarity">
    <text evidence="1">Belongs to the SCO1/2 family.</text>
</comment>
<dbReference type="InterPro" id="IPR036249">
    <property type="entry name" value="Thioredoxin-like_sf"/>
</dbReference>
<dbReference type="PROSITE" id="PS51352">
    <property type="entry name" value="THIOREDOXIN_2"/>
    <property type="match status" value="1"/>
</dbReference>
<evidence type="ECO:0000256" key="1">
    <source>
        <dbReference type="ARBA" id="ARBA00010996"/>
    </source>
</evidence>
<feature type="domain" description="Thioredoxin" evidence="3">
    <location>
        <begin position="42"/>
        <end position="207"/>
    </location>
</feature>
<keyword evidence="2" id="KW-0186">Copper</keyword>
<comment type="caution">
    <text evidence="4">The sequence shown here is derived from an EMBL/GenBank/DDBJ whole genome shotgun (WGS) entry which is preliminary data.</text>
</comment>
<dbReference type="EMBL" id="BAAAFI010000001">
    <property type="protein sequence ID" value="GAA0877188.1"/>
    <property type="molecule type" value="Genomic_DNA"/>
</dbReference>
<dbReference type="PANTHER" id="PTHR12151">
    <property type="entry name" value="ELECTRON TRANSPORT PROTIN SCO1/SENC FAMILY MEMBER"/>
    <property type="match status" value="1"/>
</dbReference>
<name>A0ABP3Y8L7_9BACT</name>
<organism evidence="4 5">
    <name type="scientific">Algoriphagus jejuensis</name>
    <dbReference type="NCBI Taxonomy" id="419934"/>
    <lineage>
        <taxon>Bacteria</taxon>
        <taxon>Pseudomonadati</taxon>
        <taxon>Bacteroidota</taxon>
        <taxon>Cytophagia</taxon>
        <taxon>Cytophagales</taxon>
        <taxon>Cyclobacteriaceae</taxon>
        <taxon>Algoriphagus</taxon>
    </lineage>
</organism>
<dbReference type="CDD" id="cd02968">
    <property type="entry name" value="SCO"/>
    <property type="match status" value="1"/>
</dbReference>
<protein>
    <recommendedName>
        <fullName evidence="3">Thioredoxin domain-containing protein</fullName>
    </recommendedName>
</protein>
<evidence type="ECO:0000313" key="4">
    <source>
        <dbReference type="EMBL" id="GAA0877188.1"/>
    </source>
</evidence>
<reference evidence="5" key="1">
    <citation type="journal article" date="2019" name="Int. J. Syst. Evol. Microbiol.">
        <title>The Global Catalogue of Microorganisms (GCM) 10K type strain sequencing project: providing services to taxonomists for standard genome sequencing and annotation.</title>
        <authorList>
            <consortium name="The Broad Institute Genomics Platform"/>
            <consortium name="The Broad Institute Genome Sequencing Center for Infectious Disease"/>
            <person name="Wu L."/>
            <person name="Ma J."/>
        </authorList>
    </citation>
    <scope>NUCLEOTIDE SEQUENCE [LARGE SCALE GENOMIC DNA]</scope>
    <source>
        <strain evidence="5">JCM 16112</strain>
    </source>
</reference>
<dbReference type="Pfam" id="PF02630">
    <property type="entry name" value="SCO1-SenC"/>
    <property type="match status" value="1"/>
</dbReference>